<dbReference type="Gramene" id="MELO3C034501.2.1">
    <property type="protein sequence ID" value="MELO3C034501.2.1"/>
    <property type="gene ID" value="MELO3C034501.2"/>
</dbReference>
<proteinExistence type="predicted"/>
<dbReference type="AlphaFoldDB" id="A0A9I9EJ74"/>
<organism evidence="1">
    <name type="scientific">Cucumis melo</name>
    <name type="common">Muskmelon</name>
    <dbReference type="NCBI Taxonomy" id="3656"/>
    <lineage>
        <taxon>Eukaryota</taxon>
        <taxon>Viridiplantae</taxon>
        <taxon>Streptophyta</taxon>
        <taxon>Embryophyta</taxon>
        <taxon>Tracheophyta</taxon>
        <taxon>Spermatophyta</taxon>
        <taxon>Magnoliopsida</taxon>
        <taxon>eudicotyledons</taxon>
        <taxon>Gunneridae</taxon>
        <taxon>Pentapetalae</taxon>
        <taxon>rosids</taxon>
        <taxon>fabids</taxon>
        <taxon>Cucurbitales</taxon>
        <taxon>Cucurbitaceae</taxon>
        <taxon>Benincaseae</taxon>
        <taxon>Cucumis</taxon>
    </lineage>
</organism>
<name>A0A9I9EJ74_CUCME</name>
<accession>A0A9I9EJ74</accession>
<sequence length="200" mass="23057">MKQLMVFIESKLEDKKAEKFPLELLVGVQFHLFVTRAFCHLSPIFGKLSDLKKEDFYLGPPSKDKFPKKENFNYRRQQMAVSSIRVPIPISEIRSVLMGAISYAKLGLVNSSKESSRKMPAYYQISFLVPSLVRFGFDRDVIRGIFILAVTDVIENGGETPKKKLYELKLSLLEEIGWCLLVSYEKQWMHVRFPSGLPLF</sequence>
<evidence type="ECO:0000313" key="1">
    <source>
        <dbReference type="EnsemblPlants" id="MELO3C034501.2.1"/>
    </source>
</evidence>
<protein>
    <submittedName>
        <fullName evidence="1">Uncharacterized protein</fullName>
    </submittedName>
</protein>
<dbReference type="Gene3D" id="1.25.40.710">
    <property type="match status" value="1"/>
</dbReference>
<reference evidence="1" key="1">
    <citation type="submission" date="2023-03" db="UniProtKB">
        <authorList>
            <consortium name="EnsemblPlants"/>
        </authorList>
    </citation>
    <scope>IDENTIFICATION</scope>
</reference>
<dbReference type="EnsemblPlants" id="MELO3C034501.2.1">
    <property type="protein sequence ID" value="MELO3C034501.2.1"/>
    <property type="gene ID" value="MELO3C034501.2"/>
</dbReference>
<dbReference type="InterPro" id="IPR046939">
    <property type="entry name" value="TPPII_C_sf"/>
</dbReference>